<proteinExistence type="inferred from homology"/>
<feature type="domain" description="Metalloenzyme" evidence="5">
    <location>
        <begin position="3"/>
        <end position="394"/>
    </location>
</feature>
<dbReference type="InterPro" id="IPR024052">
    <property type="entry name" value="Phosphopentomutase_DeoB_cap_sf"/>
</dbReference>
<evidence type="ECO:0000256" key="2">
    <source>
        <dbReference type="ARBA" id="ARBA00022723"/>
    </source>
</evidence>
<dbReference type="OrthoDB" id="9769930at2"/>
<evidence type="ECO:0000256" key="3">
    <source>
        <dbReference type="ARBA" id="ARBA00023211"/>
    </source>
</evidence>
<dbReference type="Proteomes" id="UP000183952">
    <property type="component" value="Unassembled WGS sequence"/>
</dbReference>
<name>A0A1M6SLJ7_9CLOT</name>
<dbReference type="Gene3D" id="3.30.70.1250">
    <property type="entry name" value="Phosphopentomutase"/>
    <property type="match status" value="1"/>
</dbReference>
<dbReference type="EMBL" id="FRAD01000029">
    <property type="protein sequence ID" value="SHK45573.1"/>
    <property type="molecule type" value="Genomic_DNA"/>
</dbReference>
<evidence type="ECO:0000313" key="7">
    <source>
        <dbReference type="Proteomes" id="UP000183952"/>
    </source>
</evidence>
<keyword evidence="2" id="KW-0479">Metal-binding</keyword>
<keyword evidence="4" id="KW-0413">Isomerase</keyword>
<sequence length="398" mass="44313">MGKAILVVIDSLGIGAMDDVMNEREEDFGANTLLSVIKNNKNLKIPVLEQLGLINALGYSFNGHEKSKHCKYAKCLLRYKGADSFLGHNEIMGLSTQGFGSSPFSVFIDEIRNKLLQCGYTLEVVRKGSASCLVVDENILISDNLEGDKGQLYTVIGAKGCNMDSLKQIGKLVRALVDTPRISLCSCHVEINELKRCIKVVDGAYIGIRASTCSLYSRNYSGTYLIKNLDLEKTSNDKVRSMLQELPEKNIPIALVGKVCDFVDNKNVYKYNEKETDAIEKIALSEIESFGEKLIFINFQETDMAGHLCDANLYGSALEKIDVSIGKIIEKMSQEDLLIVTADHGNDPCIGHSRHTREVVPVMIHNKQEKEQGPIYLGCKNDLSYINELIIDYFNDYI</sequence>
<dbReference type="GO" id="GO:0043094">
    <property type="term" value="P:metabolic compound salvage"/>
    <property type="evidence" value="ECO:0007669"/>
    <property type="project" value="InterPro"/>
</dbReference>
<protein>
    <submittedName>
        <fullName evidence="6">Phosphopentomutase</fullName>
    </submittedName>
</protein>
<dbReference type="NCBIfam" id="NF009049">
    <property type="entry name" value="PRK12383.1"/>
    <property type="match status" value="1"/>
</dbReference>
<dbReference type="AlphaFoldDB" id="A0A1M6SLJ7"/>
<comment type="similarity">
    <text evidence="1">Belongs to the phosphopentomutase family.</text>
</comment>
<dbReference type="PANTHER" id="PTHR21110:SF0">
    <property type="entry name" value="PHOSPHOPENTOMUTASE"/>
    <property type="match status" value="1"/>
</dbReference>
<evidence type="ECO:0000256" key="4">
    <source>
        <dbReference type="ARBA" id="ARBA00023235"/>
    </source>
</evidence>
<accession>A0A1M6SLJ7</accession>
<dbReference type="Pfam" id="PF01676">
    <property type="entry name" value="Metalloenzyme"/>
    <property type="match status" value="1"/>
</dbReference>
<dbReference type="GO" id="GO:0009117">
    <property type="term" value="P:nucleotide metabolic process"/>
    <property type="evidence" value="ECO:0007669"/>
    <property type="project" value="InterPro"/>
</dbReference>
<dbReference type="PANTHER" id="PTHR21110">
    <property type="entry name" value="PHOSPHOPENTOMUTASE"/>
    <property type="match status" value="1"/>
</dbReference>
<dbReference type="GO" id="GO:0000287">
    <property type="term" value="F:magnesium ion binding"/>
    <property type="evidence" value="ECO:0007669"/>
    <property type="project" value="InterPro"/>
</dbReference>
<dbReference type="InterPro" id="IPR010045">
    <property type="entry name" value="DeoB"/>
</dbReference>
<evidence type="ECO:0000313" key="6">
    <source>
        <dbReference type="EMBL" id="SHK45573.1"/>
    </source>
</evidence>
<dbReference type="Gene3D" id="3.40.720.10">
    <property type="entry name" value="Alkaline Phosphatase, subunit A"/>
    <property type="match status" value="1"/>
</dbReference>
<evidence type="ECO:0000256" key="1">
    <source>
        <dbReference type="ARBA" id="ARBA00010373"/>
    </source>
</evidence>
<dbReference type="STRING" id="1121331.SAMN02745248_02581"/>
<dbReference type="RefSeq" id="WP_072904470.1">
    <property type="nucleotide sequence ID" value="NZ_FRAD01000029.1"/>
</dbReference>
<dbReference type="InterPro" id="IPR017850">
    <property type="entry name" value="Alkaline_phosphatase_core_sf"/>
</dbReference>
<keyword evidence="7" id="KW-1185">Reference proteome</keyword>
<dbReference type="InterPro" id="IPR006124">
    <property type="entry name" value="Metalloenzyme"/>
</dbReference>
<organism evidence="6 7">
    <name type="scientific">Hathewaya proteolytica DSM 3090</name>
    <dbReference type="NCBI Taxonomy" id="1121331"/>
    <lineage>
        <taxon>Bacteria</taxon>
        <taxon>Bacillati</taxon>
        <taxon>Bacillota</taxon>
        <taxon>Clostridia</taxon>
        <taxon>Eubacteriales</taxon>
        <taxon>Clostridiaceae</taxon>
        <taxon>Hathewaya</taxon>
    </lineage>
</organism>
<dbReference type="GO" id="GO:0008973">
    <property type="term" value="F:phosphopentomutase activity"/>
    <property type="evidence" value="ECO:0007669"/>
    <property type="project" value="InterPro"/>
</dbReference>
<gene>
    <name evidence="6" type="ORF">SAMN02745248_02581</name>
</gene>
<reference evidence="6 7" key="1">
    <citation type="submission" date="2016-11" db="EMBL/GenBank/DDBJ databases">
        <authorList>
            <person name="Jaros S."/>
            <person name="Januszkiewicz K."/>
            <person name="Wedrychowicz H."/>
        </authorList>
    </citation>
    <scope>NUCLEOTIDE SEQUENCE [LARGE SCALE GENOMIC DNA]</scope>
    <source>
        <strain evidence="6 7">DSM 3090</strain>
    </source>
</reference>
<dbReference type="GO" id="GO:0005829">
    <property type="term" value="C:cytosol"/>
    <property type="evidence" value="ECO:0007669"/>
    <property type="project" value="TreeGrafter"/>
</dbReference>
<keyword evidence="3" id="KW-0464">Manganese</keyword>
<evidence type="ECO:0000259" key="5">
    <source>
        <dbReference type="Pfam" id="PF01676"/>
    </source>
</evidence>
<dbReference type="SUPFAM" id="SSF53649">
    <property type="entry name" value="Alkaline phosphatase-like"/>
    <property type="match status" value="1"/>
</dbReference>